<organism evidence="2 3">
    <name type="scientific">Falsihalocynthiibacter arcticus</name>
    <dbReference type="NCBI Taxonomy" id="1579316"/>
    <lineage>
        <taxon>Bacteria</taxon>
        <taxon>Pseudomonadati</taxon>
        <taxon>Pseudomonadota</taxon>
        <taxon>Alphaproteobacteria</taxon>
        <taxon>Rhodobacterales</taxon>
        <taxon>Roseobacteraceae</taxon>
        <taxon>Falsihalocynthiibacter</taxon>
    </lineage>
</organism>
<dbReference type="Gene3D" id="3.40.50.300">
    <property type="entry name" value="P-loop containing nucleotide triphosphate hydrolases"/>
    <property type="match status" value="1"/>
</dbReference>
<dbReference type="KEGG" id="hat:RC74_09270"/>
<name>A0A126V136_9RHOB</name>
<evidence type="ECO:0000313" key="2">
    <source>
        <dbReference type="EMBL" id="AML51419.1"/>
    </source>
</evidence>
<dbReference type="EMBL" id="CP014327">
    <property type="protein sequence ID" value="AML51419.1"/>
    <property type="molecule type" value="Genomic_DNA"/>
</dbReference>
<dbReference type="InterPro" id="IPR003439">
    <property type="entry name" value="ABC_transporter-like_ATP-bd"/>
</dbReference>
<dbReference type="InterPro" id="IPR027417">
    <property type="entry name" value="P-loop_NTPase"/>
</dbReference>
<dbReference type="Proteomes" id="UP000070371">
    <property type="component" value="Chromosome"/>
</dbReference>
<dbReference type="SUPFAM" id="SSF52540">
    <property type="entry name" value="P-loop containing nucleoside triphosphate hydrolases"/>
    <property type="match status" value="1"/>
</dbReference>
<dbReference type="PANTHER" id="PTHR43875">
    <property type="entry name" value="MALTODEXTRIN IMPORT ATP-BINDING PROTEIN MSMX"/>
    <property type="match status" value="1"/>
</dbReference>
<protein>
    <recommendedName>
        <fullName evidence="1">ABC transporter domain-containing protein</fullName>
    </recommendedName>
</protein>
<reference evidence="2 3" key="1">
    <citation type="submission" date="2016-02" db="EMBL/GenBank/DDBJ databases">
        <title>Complete genome sequence of Halocynthiibacter arcticus PAMC 20958t from arctic marine sediment.</title>
        <authorList>
            <person name="Lee Y.M."/>
            <person name="Baek K."/>
            <person name="Lee H.K."/>
            <person name="Shin S.C."/>
        </authorList>
    </citation>
    <scope>NUCLEOTIDE SEQUENCE [LARGE SCALE GENOMIC DNA]</scope>
    <source>
        <strain evidence="2">PAMC 20958</strain>
    </source>
</reference>
<dbReference type="GO" id="GO:0005524">
    <property type="term" value="F:ATP binding"/>
    <property type="evidence" value="ECO:0007669"/>
    <property type="project" value="InterPro"/>
</dbReference>
<sequence>MEITAQVGDRNRRVVWEADLLGVQLNKIVEKFGAIQAVHGTDLKVKPKDRDVAMVFQNSALYLHPIVAENIAFGLEIRKMPKGESKEIVAAVGETLGLIEDFERRPAGLSGGQRHPVAMGRAIVHRPEVSLFDELRSNLDARLQTQMRIELKRLNKRLGATSIYVTHDQAEAITSADCIVVTCNGCIEQNSGGIVMPIELDSVETLGSEALWHSEVDDVSFVPKVQTHGEIPRLKALYVDTSRIKVFGIKTGRAIGLPENT</sequence>
<dbReference type="GO" id="GO:0055052">
    <property type="term" value="C:ATP-binding cassette (ABC) transporter complex, substrate-binding subunit-containing"/>
    <property type="evidence" value="ECO:0007669"/>
    <property type="project" value="TreeGrafter"/>
</dbReference>
<proteinExistence type="predicted"/>
<dbReference type="STRING" id="1579316.RC74_09270"/>
<gene>
    <name evidence="2" type="ORF">RC74_09270</name>
</gene>
<keyword evidence="3" id="KW-1185">Reference proteome</keyword>
<dbReference type="Pfam" id="PF00005">
    <property type="entry name" value="ABC_tran"/>
    <property type="match status" value="1"/>
</dbReference>
<accession>A0A126V136</accession>
<dbReference type="InterPro" id="IPR047641">
    <property type="entry name" value="ABC_transpr_MalK/UgpC-like"/>
</dbReference>
<feature type="domain" description="ABC transporter" evidence="1">
    <location>
        <begin position="5"/>
        <end position="209"/>
    </location>
</feature>
<evidence type="ECO:0000259" key="1">
    <source>
        <dbReference type="PROSITE" id="PS50893"/>
    </source>
</evidence>
<dbReference type="GO" id="GO:0016887">
    <property type="term" value="F:ATP hydrolysis activity"/>
    <property type="evidence" value="ECO:0007669"/>
    <property type="project" value="InterPro"/>
</dbReference>
<evidence type="ECO:0000313" key="3">
    <source>
        <dbReference type="Proteomes" id="UP000070371"/>
    </source>
</evidence>
<dbReference type="PANTHER" id="PTHR43875:SF1">
    <property type="entry name" value="OSMOPROTECTIVE COMPOUNDS UPTAKE ATP-BINDING PROTEIN GGTA"/>
    <property type="match status" value="1"/>
</dbReference>
<dbReference type="PROSITE" id="PS50893">
    <property type="entry name" value="ABC_TRANSPORTER_2"/>
    <property type="match status" value="1"/>
</dbReference>
<dbReference type="AlphaFoldDB" id="A0A126V136"/>